<dbReference type="Proteomes" id="UP000187404">
    <property type="component" value="Unassembled WGS sequence"/>
</dbReference>
<evidence type="ECO:0000313" key="2">
    <source>
        <dbReference type="Proteomes" id="UP000187404"/>
    </source>
</evidence>
<protein>
    <submittedName>
        <fullName evidence="1">Uncharacterized protein</fullName>
    </submittedName>
</protein>
<accession>A0A1Q9JJB6</accession>
<sequence length="75" mass="8131">MDVKNRRKLKRPAGKAGLFLSAPEHMVPSRKDGAYYSAAASQTQIFVLSGMGEPFDVSFMGGEGTVNRKPCPVLM</sequence>
<gene>
    <name evidence="1" type="ORF">BHK98_09235</name>
</gene>
<dbReference type="AlphaFoldDB" id="A0A1Q9JJB6"/>
<evidence type="ECO:0000313" key="1">
    <source>
        <dbReference type="EMBL" id="OLR56231.1"/>
    </source>
</evidence>
<keyword evidence="2" id="KW-1185">Reference proteome</keyword>
<name>A0A1Q9JJB6_9FIRM</name>
<reference evidence="1 2" key="1">
    <citation type="journal article" date="2016" name="Appl. Environ. Microbiol.">
        <title>Function and Phylogeny of Bacterial Butyryl Coenzyme A:Acetate Transferases and Their Diversity in the Proximal Colon of Swine.</title>
        <authorList>
            <person name="Trachsel J."/>
            <person name="Bayles D.O."/>
            <person name="Looft T."/>
            <person name="Levine U.Y."/>
            <person name="Allen H.K."/>
        </authorList>
    </citation>
    <scope>NUCLEOTIDE SEQUENCE [LARGE SCALE GENOMIC DNA]</scope>
    <source>
        <strain evidence="1 2">68-3-10</strain>
    </source>
</reference>
<dbReference type="EMBL" id="MJIE01000001">
    <property type="protein sequence ID" value="OLR56231.1"/>
    <property type="molecule type" value="Genomic_DNA"/>
</dbReference>
<dbReference type="STRING" id="1261640.BHK98_09235"/>
<proteinExistence type="predicted"/>
<comment type="caution">
    <text evidence="1">The sequence shown here is derived from an EMBL/GenBank/DDBJ whole genome shotgun (WGS) entry which is preliminary data.</text>
</comment>
<organism evidence="1 2">
    <name type="scientific">Hornefia porci</name>
    <dbReference type="NCBI Taxonomy" id="2652292"/>
    <lineage>
        <taxon>Bacteria</taxon>
        <taxon>Bacillati</taxon>
        <taxon>Bacillota</taxon>
        <taxon>Clostridia</taxon>
        <taxon>Peptostreptococcales</taxon>
        <taxon>Anaerovoracaceae</taxon>
        <taxon>Hornefia</taxon>
    </lineage>
</organism>